<evidence type="ECO:0000313" key="3">
    <source>
        <dbReference type="Proteomes" id="UP000294508"/>
    </source>
</evidence>
<protein>
    <submittedName>
        <fullName evidence="2">Uncharacterized protein</fullName>
    </submittedName>
</protein>
<feature type="compositionally biased region" description="Polar residues" evidence="1">
    <location>
        <begin position="19"/>
        <end position="30"/>
    </location>
</feature>
<reference evidence="2 3" key="1">
    <citation type="journal article" date="2015" name="Stand. Genomic Sci.">
        <title>Genomic Encyclopedia of Bacterial and Archaeal Type Strains, Phase III: the genomes of soil and plant-associated and newly described type strains.</title>
        <authorList>
            <person name="Whitman W.B."/>
            <person name="Woyke T."/>
            <person name="Klenk H.P."/>
            <person name="Zhou Y."/>
            <person name="Lilburn T.G."/>
            <person name="Beck B.J."/>
            <person name="De Vos P."/>
            <person name="Vandamme P."/>
            <person name="Eisen J.A."/>
            <person name="Garrity G."/>
            <person name="Hugenholtz P."/>
            <person name="Kyrpides N.C."/>
        </authorList>
    </citation>
    <scope>NUCLEOTIDE SEQUENCE [LARGE SCALE GENOMIC DNA]</scope>
    <source>
        <strain evidence="2 3">VKM Ac-2572</strain>
    </source>
</reference>
<accession>A0A4R2H679</accession>
<gene>
    <name evidence="2" type="ORF">EV652_11361</name>
</gene>
<proteinExistence type="predicted"/>
<comment type="caution">
    <text evidence="2">The sequence shown here is derived from an EMBL/GenBank/DDBJ whole genome shotgun (WGS) entry which is preliminary data.</text>
</comment>
<dbReference type="Proteomes" id="UP000294508">
    <property type="component" value="Unassembled WGS sequence"/>
</dbReference>
<keyword evidence="3" id="KW-1185">Reference proteome</keyword>
<dbReference type="AlphaFoldDB" id="A0A4R2H679"/>
<dbReference type="EMBL" id="SLWN01000013">
    <property type="protein sequence ID" value="TCO19662.1"/>
    <property type="molecule type" value="Genomic_DNA"/>
</dbReference>
<sequence length="59" mass="6503">MPHHAETCTPALRSAAESAPTTAQLKSVANRSDPMAESLTPNSSQFECKEVKRDPRHRQ</sequence>
<evidence type="ECO:0000313" key="2">
    <source>
        <dbReference type="EMBL" id="TCO19662.1"/>
    </source>
</evidence>
<feature type="region of interest" description="Disordered" evidence="1">
    <location>
        <begin position="1"/>
        <end position="59"/>
    </location>
</feature>
<organism evidence="2 3">
    <name type="scientific">Kribbella steppae</name>
    <dbReference type="NCBI Taxonomy" id="2512223"/>
    <lineage>
        <taxon>Bacteria</taxon>
        <taxon>Bacillati</taxon>
        <taxon>Actinomycetota</taxon>
        <taxon>Actinomycetes</taxon>
        <taxon>Propionibacteriales</taxon>
        <taxon>Kribbellaceae</taxon>
        <taxon>Kribbella</taxon>
    </lineage>
</organism>
<name>A0A4R2H679_9ACTN</name>
<evidence type="ECO:0000256" key="1">
    <source>
        <dbReference type="SAM" id="MobiDB-lite"/>
    </source>
</evidence>